<accession>A0ABW8RZG1</accession>
<keyword evidence="1" id="KW-1133">Transmembrane helix</keyword>
<reference evidence="2 3" key="1">
    <citation type="submission" date="2024-11" db="EMBL/GenBank/DDBJ databases">
        <authorList>
            <person name="Heng Y.C."/>
            <person name="Lim A.C.H."/>
            <person name="Lee J.K.Y."/>
            <person name="Kittelmann S."/>
        </authorList>
    </citation>
    <scope>NUCLEOTIDE SEQUENCE [LARGE SCALE GENOMIC DNA]</scope>
    <source>
        <strain evidence="2 3">WILCCON 0112</strain>
    </source>
</reference>
<proteinExistence type="predicted"/>
<feature type="transmembrane region" description="Helical" evidence="1">
    <location>
        <begin position="6"/>
        <end position="32"/>
    </location>
</feature>
<name>A0ABW8RZG1_9CLOT</name>
<keyword evidence="3" id="KW-1185">Reference proteome</keyword>
<evidence type="ECO:0000256" key="1">
    <source>
        <dbReference type="SAM" id="Phobius"/>
    </source>
</evidence>
<keyword evidence="1" id="KW-0472">Membrane</keyword>
<gene>
    <name evidence="2" type="ORF">ACJDTP_02745</name>
</gene>
<comment type="caution">
    <text evidence="2">The sequence shown here is derived from an EMBL/GenBank/DDBJ whole genome shotgun (WGS) entry which is preliminary data.</text>
</comment>
<dbReference type="Proteomes" id="UP001623600">
    <property type="component" value="Unassembled WGS sequence"/>
</dbReference>
<protein>
    <submittedName>
        <fullName evidence="2">Uncharacterized protein</fullName>
    </submittedName>
</protein>
<organism evidence="2 3">
    <name type="scientific">Candidatus Clostridium helianthi</name>
    <dbReference type="NCBI Taxonomy" id="3381660"/>
    <lineage>
        <taxon>Bacteria</taxon>
        <taxon>Bacillati</taxon>
        <taxon>Bacillota</taxon>
        <taxon>Clostridia</taxon>
        <taxon>Eubacteriales</taxon>
        <taxon>Clostridiaceae</taxon>
        <taxon>Clostridium</taxon>
    </lineage>
</organism>
<sequence length="73" mass="8075">MEVNYTLICLVGIIAIALVVIGVVAIIGVYCYKYENLRIKSDTNLKTNLRDGKVEAEMSVDIDGGNQNKSKRK</sequence>
<keyword evidence="1" id="KW-0812">Transmembrane</keyword>
<dbReference type="EMBL" id="JBJIAB010000002">
    <property type="protein sequence ID" value="MFL0163985.1"/>
    <property type="molecule type" value="Genomic_DNA"/>
</dbReference>
<evidence type="ECO:0000313" key="2">
    <source>
        <dbReference type="EMBL" id="MFL0163985.1"/>
    </source>
</evidence>
<evidence type="ECO:0000313" key="3">
    <source>
        <dbReference type="Proteomes" id="UP001623600"/>
    </source>
</evidence>
<dbReference type="RefSeq" id="WP_406760440.1">
    <property type="nucleotide sequence ID" value="NZ_JBJIAB010000002.1"/>
</dbReference>